<keyword evidence="2" id="KW-1133">Transmembrane helix</keyword>
<dbReference type="CDD" id="cd00063">
    <property type="entry name" value="FN3"/>
    <property type="match status" value="1"/>
</dbReference>
<reference evidence="4 5" key="1">
    <citation type="journal article" date="2016" name="Nat. Commun.">
        <title>Thousands of microbial genomes shed light on interconnected biogeochemical processes in an aquifer system.</title>
        <authorList>
            <person name="Anantharaman K."/>
            <person name="Brown C.T."/>
            <person name="Hug L.A."/>
            <person name="Sharon I."/>
            <person name="Castelle C.J."/>
            <person name="Probst A.J."/>
            <person name="Thomas B.C."/>
            <person name="Singh A."/>
            <person name="Wilkins M.J."/>
            <person name="Karaoz U."/>
            <person name="Brodie E.L."/>
            <person name="Williams K.H."/>
            <person name="Hubbard S.S."/>
            <person name="Banfield J.F."/>
        </authorList>
    </citation>
    <scope>NUCLEOTIDE SEQUENCE [LARGE SCALE GENOMIC DNA]</scope>
</reference>
<organism evidence="4 5">
    <name type="scientific">Candidatus Woesebacteria bacterium GWB1_43_5</name>
    <dbReference type="NCBI Taxonomy" id="1802474"/>
    <lineage>
        <taxon>Bacteria</taxon>
        <taxon>Candidatus Woeseibacteriota</taxon>
    </lineage>
</organism>
<dbReference type="GO" id="GO:0003993">
    <property type="term" value="F:acid phosphatase activity"/>
    <property type="evidence" value="ECO:0007669"/>
    <property type="project" value="InterPro"/>
</dbReference>
<dbReference type="Gene3D" id="2.60.40.10">
    <property type="entry name" value="Immunoglobulins"/>
    <property type="match status" value="1"/>
</dbReference>
<name>A0A1F7WS68_9BACT</name>
<gene>
    <name evidence="4" type="ORF">A2125_01550</name>
</gene>
<dbReference type="PROSITE" id="PS50853">
    <property type="entry name" value="FN3"/>
    <property type="match status" value="1"/>
</dbReference>
<dbReference type="GO" id="GO:0046872">
    <property type="term" value="F:metal ion binding"/>
    <property type="evidence" value="ECO:0007669"/>
    <property type="project" value="InterPro"/>
</dbReference>
<protein>
    <recommendedName>
        <fullName evidence="3">Fibronectin type-III domain-containing protein</fullName>
    </recommendedName>
</protein>
<feature type="transmembrane region" description="Helical" evidence="2">
    <location>
        <begin position="415"/>
        <end position="435"/>
    </location>
</feature>
<feature type="compositionally biased region" description="Pro residues" evidence="1">
    <location>
        <begin position="385"/>
        <end position="396"/>
    </location>
</feature>
<keyword evidence="2" id="KW-0812">Transmembrane</keyword>
<dbReference type="AlphaFoldDB" id="A0A1F7WS68"/>
<evidence type="ECO:0000256" key="1">
    <source>
        <dbReference type="SAM" id="MobiDB-lite"/>
    </source>
</evidence>
<evidence type="ECO:0000313" key="5">
    <source>
        <dbReference type="Proteomes" id="UP000178812"/>
    </source>
</evidence>
<dbReference type="Gene3D" id="2.60.40.380">
    <property type="entry name" value="Purple acid phosphatase-like, N-terminal"/>
    <property type="match status" value="1"/>
</dbReference>
<keyword evidence="2" id="KW-0472">Membrane</keyword>
<feature type="transmembrane region" description="Helical" evidence="2">
    <location>
        <begin position="7"/>
        <end position="27"/>
    </location>
</feature>
<evidence type="ECO:0000256" key="2">
    <source>
        <dbReference type="SAM" id="Phobius"/>
    </source>
</evidence>
<feature type="region of interest" description="Disordered" evidence="1">
    <location>
        <begin position="376"/>
        <end position="396"/>
    </location>
</feature>
<dbReference type="InterPro" id="IPR015914">
    <property type="entry name" value="PAPs_N"/>
</dbReference>
<dbReference type="EMBL" id="MGFM01000031">
    <property type="protein sequence ID" value="OGM05611.1"/>
    <property type="molecule type" value="Genomic_DNA"/>
</dbReference>
<evidence type="ECO:0000259" key="3">
    <source>
        <dbReference type="PROSITE" id="PS50853"/>
    </source>
</evidence>
<sequence>MRKIITVPTAIGMFLLIAGITTGIILIQGAKSFRLGATSAATPKDVRVSNTNDSGFSISWITDAPSRGFVKFGESQNSLNETALAATDKLSTAHSISLTNLQPSKNYFFKINSEGSDFDSNAIPWSAETAPTIGLPDSAIIISGKVQSAGGIPVSGAVVYAQIQSASALSSTTSSDGSWLITLSLARATPKLAAYAQITNQTVVDIFVQAGADGIASAKIRVGSANPTPTITLGETKDFTNLETAGENGNIPEATLELPENATASSKFAVEQATALAGTSIVTLESHDEGEVITTTTPAFFGEGPPGVTITITVESEPIIKTVKVSASGGWNYAVGSELPLGTHKITISWRDVQGILRTLTRTFIVQAAEGAAFEATPSGTLTPSPKPTPTPTPLASPFASPVPIPDSGILTPTIIMFILGIGLIVLSAFVLTVLI</sequence>
<dbReference type="InterPro" id="IPR008963">
    <property type="entry name" value="Purple_acid_Pase-like_N"/>
</dbReference>
<comment type="caution">
    <text evidence="4">The sequence shown here is derived from an EMBL/GenBank/DDBJ whole genome shotgun (WGS) entry which is preliminary data.</text>
</comment>
<dbReference type="Proteomes" id="UP000178812">
    <property type="component" value="Unassembled WGS sequence"/>
</dbReference>
<feature type="domain" description="Fibronectin type-III" evidence="3">
    <location>
        <begin position="42"/>
        <end position="138"/>
    </location>
</feature>
<evidence type="ECO:0000313" key="4">
    <source>
        <dbReference type="EMBL" id="OGM05611.1"/>
    </source>
</evidence>
<dbReference type="Pfam" id="PF16656">
    <property type="entry name" value="Pur_ac_phosph_N"/>
    <property type="match status" value="1"/>
</dbReference>
<dbReference type="SUPFAM" id="SSF49363">
    <property type="entry name" value="Purple acid phosphatase, N-terminal domain"/>
    <property type="match status" value="1"/>
</dbReference>
<dbReference type="InterPro" id="IPR013783">
    <property type="entry name" value="Ig-like_fold"/>
</dbReference>
<accession>A0A1F7WS68</accession>
<dbReference type="InterPro" id="IPR003961">
    <property type="entry name" value="FN3_dom"/>
</dbReference>
<proteinExistence type="predicted"/>